<dbReference type="STRING" id="559515.M4BMD4"/>
<accession>M4BMD4</accession>
<sequence>MNSSLKPLVLELGARYVRCGVSGERAPRCVERWEVSAVTLVPSMLAVLYATANHTALVVDCGWAETRMLPVFKGIPLLHLYTSEAESSVRIHGGGA</sequence>
<dbReference type="Proteomes" id="UP000011713">
    <property type="component" value="Unassembled WGS sequence"/>
</dbReference>
<evidence type="ECO:0000313" key="1">
    <source>
        <dbReference type="EnsemblProtists" id="HpaP807571"/>
    </source>
</evidence>
<reference evidence="2" key="1">
    <citation type="journal article" date="2010" name="Science">
        <title>Signatures of adaptation to obligate biotrophy in the Hyaloperonospora arabidopsidis genome.</title>
        <authorList>
            <person name="Baxter L."/>
            <person name="Tripathy S."/>
            <person name="Ishaque N."/>
            <person name="Boot N."/>
            <person name="Cabral A."/>
            <person name="Kemen E."/>
            <person name="Thines M."/>
            <person name="Ah-Fong A."/>
            <person name="Anderson R."/>
            <person name="Badejoko W."/>
            <person name="Bittner-Eddy P."/>
            <person name="Boore J.L."/>
            <person name="Chibucos M.C."/>
            <person name="Coates M."/>
            <person name="Dehal P."/>
            <person name="Delehaunty K."/>
            <person name="Dong S."/>
            <person name="Downton P."/>
            <person name="Dumas B."/>
            <person name="Fabro G."/>
            <person name="Fronick C."/>
            <person name="Fuerstenberg S.I."/>
            <person name="Fulton L."/>
            <person name="Gaulin E."/>
            <person name="Govers F."/>
            <person name="Hughes L."/>
            <person name="Humphray S."/>
            <person name="Jiang R.H."/>
            <person name="Judelson H."/>
            <person name="Kamoun S."/>
            <person name="Kyung K."/>
            <person name="Meijer H."/>
            <person name="Minx P."/>
            <person name="Morris P."/>
            <person name="Nelson J."/>
            <person name="Phuntumart V."/>
            <person name="Qutob D."/>
            <person name="Rehmany A."/>
            <person name="Rougon-Cardoso A."/>
            <person name="Ryden P."/>
            <person name="Torto-Alalibo T."/>
            <person name="Studholme D."/>
            <person name="Wang Y."/>
            <person name="Win J."/>
            <person name="Wood J."/>
            <person name="Clifton S.W."/>
            <person name="Rogers J."/>
            <person name="Van den Ackerveken G."/>
            <person name="Jones J.D."/>
            <person name="McDowell J.M."/>
            <person name="Beynon J."/>
            <person name="Tyler B.M."/>
        </authorList>
    </citation>
    <scope>NUCLEOTIDE SEQUENCE [LARGE SCALE GENOMIC DNA]</scope>
    <source>
        <strain evidence="2">Emoy2</strain>
    </source>
</reference>
<dbReference type="AlphaFoldDB" id="M4BMD4"/>
<proteinExistence type="predicted"/>
<dbReference type="Pfam" id="PF00022">
    <property type="entry name" value="Actin"/>
    <property type="match status" value="1"/>
</dbReference>
<dbReference type="EnsemblProtists" id="HpaT807571">
    <property type="protein sequence ID" value="HpaP807571"/>
    <property type="gene ID" value="HpaG807571"/>
</dbReference>
<reference evidence="1" key="2">
    <citation type="submission" date="2015-06" db="UniProtKB">
        <authorList>
            <consortium name="EnsemblProtists"/>
        </authorList>
    </citation>
    <scope>IDENTIFICATION</scope>
    <source>
        <strain evidence="1">Emoy2</strain>
    </source>
</reference>
<dbReference type="InterPro" id="IPR004000">
    <property type="entry name" value="Actin"/>
</dbReference>
<dbReference type="InParanoid" id="M4BMD4"/>
<dbReference type="VEuPathDB" id="FungiDB:HpaG807571"/>
<dbReference type="HOGENOM" id="CLU_2364149_0_0_1"/>
<dbReference type="eggNOG" id="KOG0676">
    <property type="taxonomic scope" value="Eukaryota"/>
</dbReference>
<protein>
    <submittedName>
        <fullName evidence="1">Uncharacterized protein</fullName>
    </submittedName>
</protein>
<keyword evidence="2" id="KW-1185">Reference proteome</keyword>
<name>M4BMD4_HYAAE</name>
<evidence type="ECO:0000313" key="2">
    <source>
        <dbReference type="Proteomes" id="UP000011713"/>
    </source>
</evidence>
<dbReference type="Gene3D" id="3.30.420.40">
    <property type="match status" value="2"/>
</dbReference>
<dbReference type="EMBL" id="JH598412">
    <property type="status" value="NOT_ANNOTATED_CDS"/>
    <property type="molecule type" value="Genomic_DNA"/>
</dbReference>
<organism evidence="1 2">
    <name type="scientific">Hyaloperonospora arabidopsidis (strain Emoy2)</name>
    <name type="common">Downy mildew agent</name>
    <name type="synonym">Peronospora arabidopsidis</name>
    <dbReference type="NCBI Taxonomy" id="559515"/>
    <lineage>
        <taxon>Eukaryota</taxon>
        <taxon>Sar</taxon>
        <taxon>Stramenopiles</taxon>
        <taxon>Oomycota</taxon>
        <taxon>Peronosporomycetes</taxon>
        <taxon>Peronosporales</taxon>
        <taxon>Peronosporaceae</taxon>
        <taxon>Hyaloperonospora</taxon>
    </lineage>
</organism>